<feature type="coiled-coil region" evidence="1">
    <location>
        <begin position="156"/>
        <end position="197"/>
    </location>
</feature>
<comment type="caution">
    <text evidence="3">The sequence shown here is derived from an EMBL/GenBank/DDBJ whole genome shotgun (WGS) entry which is preliminary data.</text>
</comment>
<sequence>MMVQAQEEMGEGSANPTDPHHTPTIIQPSTSQPQKKQKPRKPKRKDTEVPQPSGPTNNVADEAVYEEMDDSLERAATTATSLDAEQDRGNINKTQSKATLNEPSSLGTSSGSGPRRQETIGDTIAQTGFENVSKTSNDSLLAGVNTPRSDEDRLKIKELMELCTNLQNRVIDLEKTKTSQAQEITSLKRRVKRLEKKGGSRTHGLKRLYKVGLSRRVESSDEEGLGEEDASKQGRIADIDADAGINLVSTHFDADTDMFRVHDLVGDEVVVESEVAVKAASTIPVSAATTTTTVITDDEITLAKALAELKSAKLPTTTAATTITAASTRPKAKGLVIHKQEQAPTPIVSSQQKLQLNVQDKELAFKLQAELEEEDRLVRQREEEDNIVSWDNVQAMIDADYQMA</sequence>
<gene>
    <name evidence="3" type="ORF">Tco_0627659</name>
</gene>
<evidence type="ECO:0000313" key="3">
    <source>
        <dbReference type="EMBL" id="GJS54297.1"/>
    </source>
</evidence>
<accession>A0ABQ4WN80</accession>
<keyword evidence="4" id="KW-1185">Reference proteome</keyword>
<dbReference type="EMBL" id="BQNB010008787">
    <property type="protein sequence ID" value="GJS54297.1"/>
    <property type="molecule type" value="Genomic_DNA"/>
</dbReference>
<reference evidence="3" key="2">
    <citation type="submission" date="2022-01" db="EMBL/GenBank/DDBJ databases">
        <authorList>
            <person name="Yamashiro T."/>
            <person name="Shiraishi A."/>
            <person name="Satake H."/>
            <person name="Nakayama K."/>
        </authorList>
    </citation>
    <scope>NUCLEOTIDE SEQUENCE</scope>
</reference>
<protein>
    <submittedName>
        <fullName evidence="3">Uncharacterized protein</fullName>
    </submittedName>
</protein>
<organism evidence="3 4">
    <name type="scientific">Tanacetum coccineum</name>
    <dbReference type="NCBI Taxonomy" id="301880"/>
    <lineage>
        <taxon>Eukaryota</taxon>
        <taxon>Viridiplantae</taxon>
        <taxon>Streptophyta</taxon>
        <taxon>Embryophyta</taxon>
        <taxon>Tracheophyta</taxon>
        <taxon>Spermatophyta</taxon>
        <taxon>Magnoliopsida</taxon>
        <taxon>eudicotyledons</taxon>
        <taxon>Gunneridae</taxon>
        <taxon>Pentapetalae</taxon>
        <taxon>asterids</taxon>
        <taxon>campanulids</taxon>
        <taxon>Asterales</taxon>
        <taxon>Asteraceae</taxon>
        <taxon>Asteroideae</taxon>
        <taxon>Anthemideae</taxon>
        <taxon>Anthemidinae</taxon>
        <taxon>Tanacetum</taxon>
    </lineage>
</organism>
<evidence type="ECO:0000256" key="2">
    <source>
        <dbReference type="SAM" id="MobiDB-lite"/>
    </source>
</evidence>
<feature type="compositionally biased region" description="Low complexity" evidence="2">
    <location>
        <begin position="104"/>
        <end position="113"/>
    </location>
</feature>
<feature type="region of interest" description="Disordered" evidence="2">
    <location>
        <begin position="1"/>
        <end position="118"/>
    </location>
</feature>
<name>A0ABQ4WN80_9ASTR</name>
<feature type="compositionally biased region" description="Polar residues" evidence="2">
    <location>
        <begin position="91"/>
        <end position="103"/>
    </location>
</feature>
<evidence type="ECO:0000256" key="1">
    <source>
        <dbReference type="SAM" id="Coils"/>
    </source>
</evidence>
<reference evidence="3" key="1">
    <citation type="journal article" date="2022" name="Int. J. Mol. Sci.">
        <title>Draft Genome of Tanacetum Coccineum: Genomic Comparison of Closely Related Tanacetum-Family Plants.</title>
        <authorList>
            <person name="Yamashiro T."/>
            <person name="Shiraishi A."/>
            <person name="Nakayama K."/>
            <person name="Satake H."/>
        </authorList>
    </citation>
    <scope>NUCLEOTIDE SEQUENCE</scope>
</reference>
<keyword evidence="1" id="KW-0175">Coiled coil</keyword>
<dbReference type="Proteomes" id="UP001151760">
    <property type="component" value="Unassembled WGS sequence"/>
</dbReference>
<feature type="compositionally biased region" description="Basic residues" evidence="2">
    <location>
        <begin position="35"/>
        <end position="44"/>
    </location>
</feature>
<proteinExistence type="predicted"/>
<evidence type="ECO:0000313" key="4">
    <source>
        <dbReference type="Proteomes" id="UP001151760"/>
    </source>
</evidence>